<evidence type="ECO:0000313" key="11">
    <source>
        <dbReference type="Proteomes" id="UP000327439"/>
    </source>
</evidence>
<feature type="domain" description="Fe2OG dioxygenase" evidence="7">
    <location>
        <begin position="248"/>
        <end position="348"/>
    </location>
</feature>
<dbReference type="Pfam" id="PF14226">
    <property type="entry name" value="DIOX_N"/>
    <property type="match status" value="1"/>
</dbReference>
<evidence type="ECO:0000256" key="3">
    <source>
        <dbReference type="ARBA" id="ARBA00022723"/>
    </source>
</evidence>
<protein>
    <recommendedName>
        <fullName evidence="7">Fe2OG dioxygenase domain-containing protein</fullName>
    </recommendedName>
</protein>
<dbReference type="PANTHER" id="PTHR10209:SF123">
    <property type="entry name" value="FE2OG DIOXYGENASE DOMAIN-CONTAINING PROTEIN"/>
    <property type="match status" value="1"/>
</dbReference>
<keyword evidence="11" id="KW-1185">Reference proteome</keyword>
<accession>A0A2P5YJK3</accession>
<dbReference type="InterPro" id="IPR044861">
    <property type="entry name" value="IPNS-like_FE2OG_OXY"/>
</dbReference>
<evidence type="ECO:0000256" key="5">
    <source>
        <dbReference type="ARBA" id="ARBA00023004"/>
    </source>
</evidence>
<dbReference type="InterPro" id="IPR027443">
    <property type="entry name" value="IPNS-like_sf"/>
</dbReference>
<evidence type="ECO:0000256" key="1">
    <source>
        <dbReference type="ARBA" id="ARBA00001962"/>
    </source>
</evidence>
<dbReference type="OrthoDB" id="288590at2759"/>
<keyword evidence="4 6" id="KW-0560">Oxidoreductase</keyword>
<organism evidence="9 10">
    <name type="scientific">Gossypium barbadense</name>
    <name type="common">Sea Island cotton</name>
    <name type="synonym">Hibiscus barbadensis</name>
    <dbReference type="NCBI Taxonomy" id="3634"/>
    <lineage>
        <taxon>Eukaryota</taxon>
        <taxon>Viridiplantae</taxon>
        <taxon>Streptophyta</taxon>
        <taxon>Embryophyta</taxon>
        <taxon>Tracheophyta</taxon>
        <taxon>Spermatophyta</taxon>
        <taxon>Magnoliopsida</taxon>
        <taxon>eudicotyledons</taxon>
        <taxon>Gunneridae</taxon>
        <taxon>Pentapetalae</taxon>
        <taxon>rosids</taxon>
        <taxon>malvids</taxon>
        <taxon>Malvales</taxon>
        <taxon>Malvaceae</taxon>
        <taxon>Malvoideae</taxon>
        <taxon>Gossypium</taxon>
    </lineage>
</organism>
<keyword evidence="5 6" id="KW-0408">Iron</keyword>
<keyword evidence="3 6" id="KW-0479">Metal-binding</keyword>
<dbReference type="SUPFAM" id="SSF51197">
    <property type="entry name" value="Clavaminate synthase-like"/>
    <property type="match status" value="1"/>
</dbReference>
<comment type="cofactor">
    <cofactor evidence="1">
        <name>Fe cation</name>
        <dbReference type="ChEBI" id="CHEBI:24875"/>
    </cofactor>
</comment>
<dbReference type="InterPro" id="IPR026992">
    <property type="entry name" value="DIOX_N"/>
</dbReference>
<evidence type="ECO:0000256" key="2">
    <source>
        <dbReference type="ARBA" id="ARBA00008056"/>
    </source>
</evidence>
<dbReference type="Gene3D" id="2.60.120.330">
    <property type="entry name" value="B-lactam Antibiotic, Isopenicillin N Synthase, Chain"/>
    <property type="match status" value="1"/>
</dbReference>
<dbReference type="GO" id="GO:0051213">
    <property type="term" value="F:dioxygenase activity"/>
    <property type="evidence" value="ECO:0007669"/>
    <property type="project" value="UniProtKB-ARBA"/>
</dbReference>
<dbReference type="Proteomes" id="UP000327439">
    <property type="component" value="Chromosome A13"/>
</dbReference>
<sequence length="398" mass="45554">MSHLTLRNLSKTSLGIEYKNFFMAEMEIGNDEQKMLPKKVHKDNDRAKEVKAFDDTKAGVQGLVDVGVVKLPPIFHMPREYIHDHPTLNGHNLHGFQVPTIDLKHVSDPCIRKEIVDKMRLASEKWGFFQVINHGIPQDVMKEVLEGVRRFHEQPREMKMKYYSRETEIVRYYTNYDLHQSKGASWRDTLICVMAPNPPPPNMYPSACREILVEYSKRVQSIGEVIFKLLSEALGLDPDHLKDIGCLEGHTFGCQYYPPCPEPERTLGHVRHRDPDFLTILLQDQIGGLQVLHQDHWIDVPPLEGALIINIGDLLQLISNDKFRSVEHRVLAKSVGPRISLACLFSTHLEPSNRVYGPLKQLLSPQNPPLYEETTILNYLNSYKSVGGLENALSFHKL</sequence>
<gene>
    <name evidence="8" type="ORF">ES319_A13G118600v1</name>
    <name evidence="9" type="ORF">GOBAR_AA04799</name>
</gene>
<dbReference type="AlphaFoldDB" id="A0A2P5YJK3"/>
<evidence type="ECO:0000313" key="8">
    <source>
        <dbReference type="EMBL" id="KAB2048527.1"/>
    </source>
</evidence>
<dbReference type="FunFam" id="2.60.120.330:FF:000005">
    <property type="entry name" value="1-aminocyclopropane-1-carboxylate oxidase homolog 1"/>
    <property type="match status" value="1"/>
</dbReference>
<evidence type="ECO:0000313" key="9">
    <source>
        <dbReference type="EMBL" id="PPS15783.1"/>
    </source>
</evidence>
<dbReference type="Pfam" id="PF03171">
    <property type="entry name" value="2OG-FeII_Oxy"/>
    <property type="match status" value="1"/>
</dbReference>
<dbReference type="PROSITE" id="PS51471">
    <property type="entry name" value="FE2OG_OXY"/>
    <property type="match status" value="1"/>
</dbReference>
<name>A0A2P5YJK3_GOSBA</name>
<dbReference type="GO" id="GO:0046872">
    <property type="term" value="F:metal ion binding"/>
    <property type="evidence" value="ECO:0007669"/>
    <property type="project" value="UniProtKB-KW"/>
</dbReference>
<dbReference type="EMBL" id="CM018214">
    <property type="protein sequence ID" value="KAB2048527.1"/>
    <property type="molecule type" value="Genomic_DNA"/>
</dbReference>
<comment type="similarity">
    <text evidence="2 6">Belongs to the iron/ascorbate-dependent oxidoreductase family.</text>
</comment>
<dbReference type="PANTHER" id="PTHR10209">
    <property type="entry name" value="OXIDOREDUCTASE, 2OG-FE II OXYGENASE FAMILY PROTEIN"/>
    <property type="match status" value="1"/>
</dbReference>
<evidence type="ECO:0000256" key="6">
    <source>
        <dbReference type="RuleBase" id="RU003682"/>
    </source>
</evidence>
<evidence type="ECO:0000259" key="7">
    <source>
        <dbReference type="PROSITE" id="PS51471"/>
    </source>
</evidence>
<proteinExistence type="inferred from homology"/>
<dbReference type="Proteomes" id="UP000239757">
    <property type="component" value="Unassembled WGS sequence"/>
</dbReference>
<evidence type="ECO:0000313" key="10">
    <source>
        <dbReference type="Proteomes" id="UP000239757"/>
    </source>
</evidence>
<evidence type="ECO:0000256" key="4">
    <source>
        <dbReference type="ARBA" id="ARBA00023002"/>
    </source>
</evidence>
<dbReference type="InterPro" id="IPR005123">
    <property type="entry name" value="Oxoglu/Fe-dep_dioxygenase_dom"/>
</dbReference>
<reference evidence="9 10" key="1">
    <citation type="submission" date="2015-01" db="EMBL/GenBank/DDBJ databases">
        <title>Genome of allotetraploid Gossypium barbadense reveals genomic plasticity and fiber elongation in cotton evolution.</title>
        <authorList>
            <person name="Chen X."/>
            <person name="Liu X."/>
            <person name="Zhao B."/>
            <person name="Zheng H."/>
            <person name="Hu Y."/>
            <person name="Lu G."/>
            <person name="Yang C."/>
            <person name="Chen J."/>
            <person name="Shan C."/>
            <person name="Zhang L."/>
            <person name="Zhou Y."/>
            <person name="Wang L."/>
            <person name="Guo W."/>
            <person name="Bai Y."/>
            <person name="Ruan J."/>
            <person name="Shangguan X."/>
            <person name="Mao Y."/>
            <person name="Jiang J."/>
            <person name="Zhu Y."/>
            <person name="Lei J."/>
            <person name="Kang H."/>
            <person name="Chen S."/>
            <person name="He X."/>
            <person name="Wang R."/>
            <person name="Wang Y."/>
            <person name="Chen J."/>
            <person name="Wang L."/>
            <person name="Yu S."/>
            <person name="Wang B."/>
            <person name="Wei J."/>
            <person name="Song S."/>
            <person name="Lu X."/>
            <person name="Gao Z."/>
            <person name="Gu W."/>
            <person name="Deng X."/>
            <person name="Ma D."/>
            <person name="Wang S."/>
            <person name="Liang W."/>
            <person name="Fang L."/>
            <person name="Cai C."/>
            <person name="Zhu X."/>
            <person name="Zhou B."/>
            <person name="Zhang Y."/>
            <person name="Chen Z."/>
            <person name="Xu S."/>
            <person name="Zhu R."/>
            <person name="Wang S."/>
            <person name="Zhang T."/>
            <person name="Zhao G."/>
        </authorList>
    </citation>
    <scope>NUCLEOTIDE SEQUENCE [LARGE SCALE GENOMIC DNA]</scope>
    <source>
        <strain evidence="10">cv. Xinhai21</strain>
        <tissue evidence="9">Leaf</tissue>
    </source>
</reference>
<reference evidence="8 11" key="2">
    <citation type="submission" date="2019-06" db="EMBL/GenBank/DDBJ databases">
        <title>WGS assembly of Gossypium barbadense.</title>
        <authorList>
            <person name="Chen Z.J."/>
            <person name="Sreedasyam A."/>
            <person name="Ando A."/>
            <person name="Song Q."/>
            <person name="De L."/>
            <person name="Hulse-Kemp A."/>
            <person name="Ding M."/>
            <person name="Ye W."/>
            <person name="Kirkbride R."/>
            <person name="Jenkins J."/>
            <person name="Plott C."/>
            <person name="Lovell J."/>
            <person name="Lin Y.-M."/>
            <person name="Vaughn R."/>
            <person name="Liu B."/>
            <person name="Li W."/>
            <person name="Simpson S."/>
            <person name="Scheffler B."/>
            <person name="Saski C."/>
            <person name="Grover C."/>
            <person name="Hu G."/>
            <person name="Conover J."/>
            <person name="Carlson J."/>
            <person name="Shu S."/>
            <person name="Boston L."/>
            <person name="Williams M."/>
            <person name="Peterson D."/>
            <person name="Mcgee K."/>
            <person name="Jones D."/>
            <person name="Wendel J."/>
            <person name="Stelly D."/>
            <person name="Grimwood J."/>
            <person name="Schmutz J."/>
        </authorList>
    </citation>
    <scope>NUCLEOTIDE SEQUENCE [LARGE SCALE GENOMIC DNA]</scope>
    <source>
        <strain evidence="8">1400233.01</strain>
    </source>
</reference>
<dbReference type="EMBL" id="KZ663105">
    <property type="protein sequence ID" value="PPS15783.1"/>
    <property type="molecule type" value="Genomic_DNA"/>
</dbReference>